<reference evidence="3" key="1">
    <citation type="journal article" date="2014" name="FEMS Microbiol. Lett.">
        <title>Draft Genomic DNA Sequence of the Facultatively Methylotrophic Bacterium Acidomonas methanolica type strain MB58.</title>
        <authorList>
            <person name="Higashiura N."/>
            <person name="Hadano H."/>
            <person name="Hirakawa H."/>
            <person name="Matsutani M."/>
            <person name="Takabe S."/>
            <person name="Matsushita K."/>
            <person name="Azuma Y."/>
        </authorList>
    </citation>
    <scope>NUCLEOTIDE SEQUENCE [LARGE SCALE GENOMIC DNA]</scope>
    <source>
        <strain evidence="3">MB58</strain>
    </source>
</reference>
<dbReference type="OrthoDB" id="123556at2"/>
<dbReference type="GO" id="GO:0003677">
    <property type="term" value="F:DNA binding"/>
    <property type="evidence" value="ECO:0007669"/>
    <property type="project" value="InterPro"/>
</dbReference>
<sequence length="91" mass="10029">MTEVMQDEHRNRATALMVGEFIREIRGKRGLTQGQLGSLVGKDAPLIGDWERGKCGMRLTSFLDLIWALDLSADELIGFLQADGALRAVTP</sequence>
<dbReference type="InterPro" id="IPR001387">
    <property type="entry name" value="Cro/C1-type_HTH"/>
</dbReference>
<keyword evidence="3" id="KW-1185">Reference proteome</keyword>
<gene>
    <name evidence="2" type="ORF">Amme_112_004</name>
</gene>
<dbReference type="SMART" id="SM00530">
    <property type="entry name" value="HTH_XRE"/>
    <property type="match status" value="1"/>
</dbReference>
<dbReference type="Pfam" id="PF13560">
    <property type="entry name" value="HTH_31"/>
    <property type="match status" value="1"/>
</dbReference>
<dbReference type="SUPFAM" id="SSF47413">
    <property type="entry name" value="lambda repressor-like DNA-binding domains"/>
    <property type="match status" value="1"/>
</dbReference>
<protein>
    <recommendedName>
        <fullName evidence="1">HTH cro/C1-type domain-containing protein</fullName>
    </recommendedName>
</protein>
<organism evidence="2 3">
    <name type="scientific">Acidomonas methanolica NBRC 104435</name>
    <dbReference type="NCBI Taxonomy" id="1231351"/>
    <lineage>
        <taxon>Bacteria</taxon>
        <taxon>Pseudomonadati</taxon>
        <taxon>Pseudomonadota</taxon>
        <taxon>Alphaproteobacteria</taxon>
        <taxon>Acetobacterales</taxon>
        <taxon>Acetobacteraceae</taxon>
        <taxon>Acidomonas</taxon>
    </lineage>
</organism>
<dbReference type="InterPro" id="IPR010982">
    <property type="entry name" value="Lambda_DNA-bd_dom_sf"/>
</dbReference>
<dbReference type="AlphaFoldDB" id="A0A023D8W1"/>
<dbReference type="Proteomes" id="UP000019760">
    <property type="component" value="Unassembled WGS sequence"/>
</dbReference>
<proteinExistence type="predicted"/>
<evidence type="ECO:0000313" key="3">
    <source>
        <dbReference type="Proteomes" id="UP000019760"/>
    </source>
</evidence>
<evidence type="ECO:0000313" key="2">
    <source>
        <dbReference type="EMBL" id="GAJ30216.1"/>
    </source>
</evidence>
<name>A0A023D8W1_ACIMT</name>
<dbReference type="CDD" id="cd00093">
    <property type="entry name" value="HTH_XRE"/>
    <property type="match status" value="1"/>
</dbReference>
<feature type="domain" description="HTH cro/C1-type" evidence="1">
    <location>
        <begin position="22"/>
        <end position="76"/>
    </location>
</feature>
<dbReference type="RefSeq" id="WP_042060990.1">
    <property type="nucleotide sequence ID" value="NZ_BAND01000111.1"/>
</dbReference>
<dbReference type="PROSITE" id="PS50943">
    <property type="entry name" value="HTH_CROC1"/>
    <property type="match status" value="1"/>
</dbReference>
<comment type="caution">
    <text evidence="2">The sequence shown here is derived from an EMBL/GenBank/DDBJ whole genome shotgun (WGS) entry which is preliminary data.</text>
</comment>
<dbReference type="EMBL" id="BAND01000111">
    <property type="protein sequence ID" value="GAJ30216.1"/>
    <property type="molecule type" value="Genomic_DNA"/>
</dbReference>
<dbReference type="Gene3D" id="1.10.260.40">
    <property type="entry name" value="lambda repressor-like DNA-binding domains"/>
    <property type="match status" value="1"/>
</dbReference>
<evidence type="ECO:0000259" key="1">
    <source>
        <dbReference type="PROSITE" id="PS50943"/>
    </source>
</evidence>
<accession>A0A023D8W1</accession>
<reference evidence="2 3" key="2">
    <citation type="journal article" date="2014" name="FEMS Microbiol. Lett.">
        <title>Draft genomic DNA sequence of the facultatively methylotrophic bacterium Acidomonas methanolica type strain MB58.</title>
        <authorList>
            <person name="Higashiura N."/>
            <person name="Hadano H."/>
            <person name="Hirakawa H."/>
            <person name="Matsutani M."/>
            <person name="Takabe S."/>
            <person name="Matsushita K."/>
            <person name="Azuma Y."/>
        </authorList>
    </citation>
    <scope>NUCLEOTIDE SEQUENCE [LARGE SCALE GENOMIC DNA]</scope>
    <source>
        <strain evidence="2 3">MB58</strain>
    </source>
</reference>